<dbReference type="GO" id="GO:0005524">
    <property type="term" value="F:ATP binding"/>
    <property type="evidence" value="ECO:0007669"/>
    <property type="project" value="UniProtKB-KW"/>
</dbReference>
<comment type="similarity">
    <text evidence="1">Belongs to the RecJ family.</text>
</comment>
<gene>
    <name evidence="11" type="primary">recJ</name>
    <name evidence="11" type="ORF">BR63_02590</name>
</gene>
<dbReference type="InterPro" id="IPR038763">
    <property type="entry name" value="DHH_sf"/>
</dbReference>
<dbReference type="PROSITE" id="PS51194">
    <property type="entry name" value="HELICASE_CTER"/>
    <property type="match status" value="1"/>
</dbReference>
<dbReference type="InterPro" id="IPR003156">
    <property type="entry name" value="DHHA1_dom"/>
</dbReference>
<dbReference type="InterPro" id="IPR001667">
    <property type="entry name" value="DDH_dom"/>
</dbReference>
<dbReference type="SMART" id="SM00910">
    <property type="entry name" value="HIRAN"/>
    <property type="match status" value="1"/>
</dbReference>
<dbReference type="PANTHER" id="PTHR30255">
    <property type="entry name" value="SINGLE-STRANDED-DNA-SPECIFIC EXONUCLEASE RECJ"/>
    <property type="match status" value="1"/>
</dbReference>
<reference evidence="11 12" key="1">
    <citation type="journal article" date="2019" name="Front. Microbiol.">
        <title>Thermoanaerosceptrum fracticalcis gen. nov. sp. nov., a Novel Fumarate-Fermenting Microorganism From a Deep Fractured Carbonate Aquifer of the US Great Basin.</title>
        <authorList>
            <person name="Hamilton-Brehm S.D."/>
            <person name="Stewart L.E."/>
            <person name="Zavarin M."/>
            <person name="Caldwell M."/>
            <person name="Lawson P.A."/>
            <person name="Onstott T.C."/>
            <person name="Grzymski J."/>
            <person name="Neveux I."/>
            <person name="Lollar B.S."/>
            <person name="Russell C.E."/>
            <person name="Moser D.P."/>
        </authorList>
    </citation>
    <scope>NUCLEOTIDE SEQUENCE [LARGE SCALE GENOMIC DNA]</scope>
    <source>
        <strain evidence="11 12">DRI-13</strain>
    </source>
</reference>
<dbReference type="AlphaFoldDB" id="A0A7G6DZP0"/>
<feature type="domain" description="Helicase ATP-binding" evidence="9">
    <location>
        <begin position="745"/>
        <end position="917"/>
    </location>
</feature>
<dbReference type="GO" id="GO:0003676">
    <property type="term" value="F:nucleic acid binding"/>
    <property type="evidence" value="ECO:0007669"/>
    <property type="project" value="InterPro"/>
</dbReference>
<keyword evidence="3" id="KW-0540">Nuclease</keyword>
<evidence type="ECO:0000256" key="7">
    <source>
        <dbReference type="ARBA" id="ARBA00022839"/>
    </source>
</evidence>
<dbReference type="InterPro" id="IPR004610">
    <property type="entry name" value="RecJ"/>
</dbReference>
<evidence type="ECO:0000256" key="2">
    <source>
        <dbReference type="ARBA" id="ARBA00019841"/>
    </source>
</evidence>
<dbReference type="Pfam" id="PF02272">
    <property type="entry name" value="DHHA1"/>
    <property type="match status" value="1"/>
</dbReference>
<dbReference type="NCBIfam" id="TIGR00644">
    <property type="entry name" value="recJ"/>
    <property type="match status" value="1"/>
</dbReference>
<accession>A0A7G6DZP0</accession>
<evidence type="ECO:0000313" key="12">
    <source>
        <dbReference type="Proteomes" id="UP000515847"/>
    </source>
</evidence>
<evidence type="ECO:0000256" key="4">
    <source>
        <dbReference type="ARBA" id="ARBA00022723"/>
    </source>
</evidence>
<evidence type="ECO:0000256" key="5">
    <source>
        <dbReference type="ARBA" id="ARBA00022741"/>
    </source>
</evidence>
<dbReference type="Gene3D" id="3.90.1640.30">
    <property type="match status" value="1"/>
</dbReference>
<dbReference type="Pfam" id="PF00271">
    <property type="entry name" value="Helicase_C"/>
    <property type="match status" value="1"/>
</dbReference>
<evidence type="ECO:0000313" key="11">
    <source>
        <dbReference type="EMBL" id="QNB45294.1"/>
    </source>
</evidence>
<dbReference type="Proteomes" id="UP000515847">
    <property type="component" value="Chromosome"/>
</dbReference>
<evidence type="ECO:0000256" key="3">
    <source>
        <dbReference type="ARBA" id="ARBA00022722"/>
    </source>
</evidence>
<evidence type="ECO:0000256" key="1">
    <source>
        <dbReference type="ARBA" id="ARBA00005915"/>
    </source>
</evidence>
<dbReference type="InterPro" id="IPR041122">
    <property type="entry name" value="RecJ_OB"/>
</dbReference>
<sequence length="1205" mass="135526">MRGRRIWRLKKHNSDAVQTLTKGLGVSPTLAKILVNRGITSLAEAEGFLRDDVRKLKSPFEMKGIKEGAERVHKAITSGEKILVYGDYDVDGITSTALLTGLLRRLGAQVDYYIPARMEEGYGLNNQAILQAKEEGIDLLISVDCGISSVQEAEYAASLGLDIIITDHHQPPARLPQACAVINPKLTECQVSWLDLAGVGVAYKLGQSVAQMQGKGEYAYHYLDLVALGTIADIVPLTGENRILVKEGLKLLAKAERPGIKALLEVTGLYGKEISTGQVGFSLAPRLNACGRLSDANLGVELLLTDSYERAREVALFLDKENQMRQAIEAEILQDAVMRIEKELDLAQEKIIVLASAEWHPGVIGIVASRLTEKYYRPTVLISLDKGLGKGSARSIPGFNLYQALVFVKEHLLKYGGHEMAAGLTIAEEALPSFRRAINEYAVQTLTEKDMIPFIQVDAEIAWEEINEDLIQEITWLAPFGLHNPSPVLALRRGQMCECKEVGTEGAHLKVRVLGENRRLDGIGFQLGALAPQAAAWDRCDLAFVPEINVWNGRSQVQLNIKDIKPSHEPDDPFQPISFLDQLYLEGEVWLEDDYYRDITNREEFYTKVVGVTFNGRQEIIRQINEGETVILQREPHNIFDPWAIAVYYNDAQIGYLNARLSRNLAQALDKGARYQAYVTQVTGRLKEILGVNLCIRRVYEEETTKDLGKIKEKFRALPAEEMWQEIRKAILGEFDYHPKQKEALQALRDGRNSLVIFGTGRGKSAVFQTMAAYLALAKGKATVIVYPLRSLVNDQYHRLKDKLEPLGITVAAINGSLNLEERKEFFKGVHQGNIDVILTTPEFLAYHLEKFHIMVDRIGLFVVDEAHHLQGKRYGYRQLGKVWRELGAPLALAVTATANDETAQHIVDTLACRSLIIDTHERANLQVLDRRGEKDKLRYLLNLIACGERVVIYVNSRKQAYQLAKELRQYYPSLRDEIGFYHGGLNSEYRLTLENMFREGALRVMVTTSAFGEGVDFPDIRHVVLYHLSFSRTEFNQLSGRAGRDNGKAQIHLLFGEGDRKLNELILEGSTPSREVLGKLYLYLRDKSRTLNPLQITNSELAEYMQQAGHKNFREQTASASLAILEELGLLLREIEGNQRYLHLVPPPPGKLDLNDSVRYLEGLEEWEEFKEFAEYVLKEDAACILGTVNKPIFPQMPLNLKED</sequence>
<dbReference type="InterPro" id="IPR001650">
    <property type="entry name" value="Helicase_C-like"/>
</dbReference>
<dbReference type="GO" id="GO:0006281">
    <property type="term" value="P:DNA repair"/>
    <property type="evidence" value="ECO:0007669"/>
    <property type="project" value="InterPro"/>
</dbReference>
<dbReference type="Pfam" id="PF01368">
    <property type="entry name" value="DHH"/>
    <property type="match status" value="1"/>
</dbReference>
<dbReference type="GO" id="GO:0008270">
    <property type="term" value="F:zinc ion binding"/>
    <property type="evidence" value="ECO:0007669"/>
    <property type="project" value="InterPro"/>
</dbReference>
<evidence type="ECO:0000256" key="8">
    <source>
        <dbReference type="ARBA" id="ARBA00022840"/>
    </source>
</evidence>
<dbReference type="GO" id="GO:0008409">
    <property type="term" value="F:5'-3' exonuclease activity"/>
    <property type="evidence" value="ECO:0007669"/>
    <property type="project" value="InterPro"/>
</dbReference>
<dbReference type="Gene3D" id="3.30.70.2330">
    <property type="match status" value="1"/>
</dbReference>
<keyword evidence="6" id="KW-0378">Hydrolase</keyword>
<keyword evidence="5" id="KW-0547">Nucleotide-binding</keyword>
<dbReference type="Gene3D" id="3.40.50.300">
    <property type="entry name" value="P-loop containing nucleotide triphosphate hydrolases"/>
    <property type="match status" value="2"/>
</dbReference>
<dbReference type="SMART" id="SM00487">
    <property type="entry name" value="DEXDc"/>
    <property type="match status" value="1"/>
</dbReference>
<dbReference type="SUPFAM" id="SSF52540">
    <property type="entry name" value="P-loop containing nucleoside triphosphate hydrolases"/>
    <property type="match status" value="2"/>
</dbReference>
<dbReference type="PROSITE" id="PS51192">
    <property type="entry name" value="HELICASE_ATP_BIND_1"/>
    <property type="match status" value="1"/>
</dbReference>
<evidence type="ECO:0000259" key="9">
    <source>
        <dbReference type="PROSITE" id="PS51192"/>
    </source>
</evidence>
<dbReference type="RefSeq" id="WP_034421745.1">
    <property type="nucleotide sequence ID" value="NZ_CP045798.1"/>
</dbReference>
<dbReference type="InterPro" id="IPR014001">
    <property type="entry name" value="Helicase_ATP-bd"/>
</dbReference>
<dbReference type="EMBL" id="CP045798">
    <property type="protein sequence ID" value="QNB45294.1"/>
    <property type="molecule type" value="Genomic_DNA"/>
</dbReference>
<organism evidence="11 12">
    <name type="scientific">Thermanaerosceptrum fracticalcis</name>
    <dbReference type="NCBI Taxonomy" id="1712410"/>
    <lineage>
        <taxon>Bacteria</taxon>
        <taxon>Bacillati</taxon>
        <taxon>Bacillota</taxon>
        <taxon>Clostridia</taxon>
        <taxon>Eubacteriales</taxon>
        <taxon>Peptococcaceae</taxon>
        <taxon>Thermanaerosceptrum</taxon>
    </lineage>
</organism>
<dbReference type="Pfam" id="PF17768">
    <property type="entry name" value="RecJ_OB"/>
    <property type="match status" value="1"/>
</dbReference>
<keyword evidence="8" id="KW-0067">ATP-binding</keyword>
<dbReference type="InterPro" id="IPR014905">
    <property type="entry name" value="HIRAN"/>
</dbReference>
<dbReference type="InterPro" id="IPR051673">
    <property type="entry name" value="SSDNA_exonuclease_RecJ"/>
</dbReference>
<proteinExistence type="inferred from homology"/>
<keyword evidence="4" id="KW-0479">Metal-binding</keyword>
<dbReference type="InterPro" id="IPR011545">
    <property type="entry name" value="DEAD/DEAH_box_helicase_dom"/>
</dbReference>
<dbReference type="Pfam" id="PF00270">
    <property type="entry name" value="DEAD"/>
    <property type="match status" value="1"/>
</dbReference>
<keyword evidence="12" id="KW-1185">Reference proteome</keyword>
<evidence type="ECO:0000259" key="10">
    <source>
        <dbReference type="PROSITE" id="PS51194"/>
    </source>
</evidence>
<dbReference type="InterPro" id="IPR027417">
    <property type="entry name" value="P-loop_NTPase"/>
</dbReference>
<dbReference type="SMART" id="SM00490">
    <property type="entry name" value="HELICc"/>
    <property type="match status" value="1"/>
</dbReference>
<dbReference type="Pfam" id="PF08797">
    <property type="entry name" value="HIRAN"/>
    <property type="match status" value="1"/>
</dbReference>
<dbReference type="PANTHER" id="PTHR30255:SF2">
    <property type="entry name" value="SINGLE-STRANDED-DNA-SPECIFIC EXONUCLEASE RECJ"/>
    <property type="match status" value="1"/>
</dbReference>
<dbReference type="GO" id="GO:0006310">
    <property type="term" value="P:DNA recombination"/>
    <property type="evidence" value="ECO:0007669"/>
    <property type="project" value="InterPro"/>
</dbReference>
<dbReference type="GO" id="GO:0016818">
    <property type="term" value="F:hydrolase activity, acting on acid anhydrides, in phosphorus-containing anhydrides"/>
    <property type="evidence" value="ECO:0007669"/>
    <property type="project" value="InterPro"/>
</dbReference>
<dbReference type="OrthoDB" id="9809852at2"/>
<name>A0A7G6DZP0_THEFR</name>
<dbReference type="SUPFAM" id="SSF64182">
    <property type="entry name" value="DHH phosphoesterases"/>
    <property type="match status" value="1"/>
</dbReference>
<evidence type="ECO:0000256" key="6">
    <source>
        <dbReference type="ARBA" id="ARBA00022801"/>
    </source>
</evidence>
<dbReference type="KEGG" id="tfr:BR63_02590"/>
<keyword evidence="7 11" id="KW-0269">Exonuclease</keyword>
<feature type="domain" description="Helicase C-terminal" evidence="10">
    <location>
        <begin position="937"/>
        <end position="1089"/>
    </location>
</feature>
<protein>
    <recommendedName>
        <fullName evidence="2">Single-stranded-DNA-specific exonuclease RecJ</fullName>
    </recommendedName>
</protein>
<dbReference type="Gene3D" id="3.10.310.30">
    <property type="match status" value="1"/>
</dbReference>